<evidence type="ECO:0000313" key="3">
    <source>
        <dbReference type="EMBL" id="QSB45074.1"/>
    </source>
</evidence>
<name>A0ABX7KD24_9SPHN</name>
<sequence>MKFMLKIAALPVTVACLAVANPAYAGEATNTVALALEVQPGCRLDTEPLMFGNANFFTGQIDATSTIDVRCNPGTAYTVAVDNGDNALNSQRRMVSTSAFLGLFRYVNYQIYRNPGRNQVWGSNPGHVVSGVIPASGHATHTMYGRVPNTIAWSVEYRDTVTVTLTF</sequence>
<keyword evidence="1" id="KW-0732">Signal</keyword>
<evidence type="ECO:0000259" key="2">
    <source>
        <dbReference type="Pfam" id="PF05229"/>
    </source>
</evidence>
<dbReference type="InterPro" id="IPR007893">
    <property type="entry name" value="Spore_coat_U/FanG"/>
</dbReference>
<feature type="domain" description="Spore coat protein U/FanG" evidence="2">
    <location>
        <begin position="29"/>
        <end position="164"/>
    </location>
</feature>
<feature type="chain" id="PRO_5046523396" evidence="1">
    <location>
        <begin position="26"/>
        <end position="167"/>
    </location>
</feature>
<organism evidence="3 4">
    <name type="scientific">Tsuneonella flava</name>
    <dbReference type="NCBI Taxonomy" id="2055955"/>
    <lineage>
        <taxon>Bacteria</taxon>
        <taxon>Pseudomonadati</taxon>
        <taxon>Pseudomonadota</taxon>
        <taxon>Alphaproteobacteria</taxon>
        <taxon>Sphingomonadales</taxon>
        <taxon>Erythrobacteraceae</taxon>
        <taxon>Tsuneonella</taxon>
    </lineage>
</organism>
<proteinExistence type="predicted"/>
<dbReference type="SMART" id="SM00972">
    <property type="entry name" value="SCPU"/>
    <property type="match status" value="1"/>
</dbReference>
<dbReference type="PANTHER" id="PTHR37089">
    <property type="entry name" value="PROTEIN U-RELATED"/>
    <property type="match status" value="1"/>
</dbReference>
<accession>A0ABX7KD24</accession>
<evidence type="ECO:0000256" key="1">
    <source>
        <dbReference type="SAM" id="SignalP"/>
    </source>
</evidence>
<gene>
    <name evidence="3" type="ORF">IDJ81_02650</name>
</gene>
<keyword evidence="4" id="KW-1185">Reference proteome</keyword>
<reference evidence="3 4" key="1">
    <citation type="submission" date="2020-09" db="EMBL/GenBank/DDBJ databases">
        <title>Complete genome sequence of altererythrobacter flavus SS-21NJ, isolated from Dongying oil sludge in Shandong province.</title>
        <authorList>
            <person name="Sun S."/>
            <person name="Zhang Z."/>
        </authorList>
    </citation>
    <scope>NUCLEOTIDE SEQUENCE [LARGE SCALE GENOMIC DNA]</scope>
    <source>
        <strain evidence="3 4">SS-21NJ</strain>
    </source>
</reference>
<dbReference type="Proteomes" id="UP000663637">
    <property type="component" value="Chromosome"/>
</dbReference>
<feature type="signal peptide" evidence="1">
    <location>
        <begin position="1"/>
        <end position="25"/>
    </location>
</feature>
<keyword evidence="3" id="KW-0167">Capsid protein</keyword>
<evidence type="ECO:0000313" key="4">
    <source>
        <dbReference type="Proteomes" id="UP000663637"/>
    </source>
</evidence>
<keyword evidence="3" id="KW-0946">Virion</keyword>
<dbReference type="InterPro" id="IPR053167">
    <property type="entry name" value="Spore_coat_component"/>
</dbReference>
<dbReference type="Pfam" id="PF05229">
    <property type="entry name" value="SCPU"/>
    <property type="match status" value="1"/>
</dbReference>
<dbReference type="EMBL" id="CP061510">
    <property type="protein sequence ID" value="QSB45074.1"/>
    <property type="molecule type" value="Genomic_DNA"/>
</dbReference>
<protein>
    <submittedName>
        <fullName evidence="3">Spore coat protein U domain-containing protein</fullName>
    </submittedName>
</protein>